<dbReference type="PANTHER" id="PTHR43133:SF63">
    <property type="entry name" value="RNA POLYMERASE SIGMA FACTOR FECI-RELATED"/>
    <property type="match status" value="1"/>
</dbReference>
<evidence type="ECO:0000256" key="3">
    <source>
        <dbReference type="ARBA" id="ARBA00023082"/>
    </source>
</evidence>
<comment type="caution">
    <text evidence="7">The sequence shown here is derived from an EMBL/GenBank/DDBJ whole genome shotgun (WGS) entry which is preliminary data.</text>
</comment>
<sequence length="185" mass="20965">MIGNRSYFQSLLRAMPSSDPVRHAALLTWYCDHHGWLVGWLRRKLGSACDAMDFAQDTFLRLASHADLERIRTPRAFLTTTATRLLIDDARRRKIESACLESWTVLHGEAQAPSPEQLLQTVETLARLARLLDDLPPKPRTAFLLHRLDGWTYHEIAAELGVSASMVKQYVARALAHCYLVSETP</sequence>
<name>A0ABR4R3K0_9BORD</name>
<dbReference type="PANTHER" id="PTHR43133">
    <property type="entry name" value="RNA POLYMERASE ECF-TYPE SIGMA FACTO"/>
    <property type="match status" value="1"/>
</dbReference>
<evidence type="ECO:0000313" key="8">
    <source>
        <dbReference type="Proteomes" id="UP000025748"/>
    </source>
</evidence>
<dbReference type="Pfam" id="PF08281">
    <property type="entry name" value="Sigma70_r4_2"/>
    <property type="match status" value="1"/>
</dbReference>
<evidence type="ECO:0000256" key="4">
    <source>
        <dbReference type="ARBA" id="ARBA00023163"/>
    </source>
</evidence>
<dbReference type="EMBL" id="JHEM01000010">
    <property type="protein sequence ID" value="KCB24790.1"/>
    <property type="molecule type" value="Genomic_DNA"/>
</dbReference>
<evidence type="ECO:0000259" key="5">
    <source>
        <dbReference type="Pfam" id="PF04542"/>
    </source>
</evidence>
<keyword evidence="3" id="KW-0731">Sigma factor</keyword>
<dbReference type="Gene3D" id="1.10.1740.10">
    <property type="match status" value="1"/>
</dbReference>
<dbReference type="InterPro" id="IPR039425">
    <property type="entry name" value="RNA_pol_sigma-70-like"/>
</dbReference>
<evidence type="ECO:0000259" key="6">
    <source>
        <dbReference type="Pfam" id="PF08281"/>
    </source>
</evidence>
<protein>
    <submittedName>
        <fullName evidence="7">ECF sigma factor</fullName>
    </submittedName>
</protein>
<dbReference type="Proteomes" id="UP000025748">
    <property type="component" value="Unassembled WGS sequence"/>
</dbReference>
<evidence type="ECO:0000256" key="2">
    <source>
        <dbReference type="ARBA" id="ARBA00023015"/>
    </source>
</evidence>
<dbReference type="SUPFAM" id="SSF88946">
    <property type="entry name" value="Sigma2 domain of RNA polymerase sigma factors"/>
    <property type="match status" value="1"/>
</dbReference>
<dbReference type="InterPro" id="IPR013249">
    <property type="entry name" value="RNA_pol_sigma70_r4_t2"/>
</dbReference>
<dbReference type="InterPro" id="IPR014284">
    <property type="entry name" value="RNA_pol_sigma-70_dom"/>
</dbReference>
<comment type="similarity">
    <text evidence="1">Belongs to the sigma-70 factor family. ECF subfamily.</text>
</comment>
<dbReference type="InterPro" id="IPR013325">
    <property type="entry name" value="RNA_pol_sigma_r2"/>
</dbReference>
<gene>
    <name evidence="7" type="ORF">L544_0930</name>
</gene>
<keyword evidence="2" id="KW-0805">Transcription regulation</keyword>
<dbReference type="CDD" id="cd06171">
    <property type="entry name" value="Sigma70_r4"/>
    <property type="match status" value="1"/>
</dbReference>
<accession>A0ABR4R3K0</accession>
<keyword evidence="4" id="KW-0804">Transcription</keyword>
<keyword evidence="8" id="KW-1185">Reference proteome</keyword>
<dbReference type="InterPro" id="IPR013324">
    <property type="entry name" value="RNA_pol_sigma_r3/r4-like"/>
</dbReference>
<reference evidence="7 8" key="1">
    <citation type="submission" date="2014-03" db="EMBL/GenBank/DDBJ databases">
        <title>Genome sequence of Bordetella hinzii.</title>
        <authorList>
            <person name="Register K."/>
            <person name="Harvill E."/>
            <person name="Goodfield L.L."/>
            <person name="Ivanov Y.V."/>
            <person name="Meyer J.A."/>
            <person name="Muse S.J."/>
            <person name="Jacobs N."/>
            <person name="Bendor L."/>
            <person name="Smallridge W.E."/>
            <person name="Brinkac L.M."/>
            <person name="Sanka R."/>
            <person name="Kim M."/>
            <person name="Losada L."/>
        </authorList>
    </citation>
    <scope>NUCLEOTIDE SEQUENCE [LARGE SCALE GENOMIC DNA]</scope>
    <source>
        <strain evidence="7 8">OH87 BAL007II</strain>
    </source>
</reference>
<feature type="domain" description="RNA polymerase sigma factor 70 region 4 type 2" evidence="6">
    <location>
        <begin position="126"/>
        <end position="178"/>
    </location>
</feature>
<evidence type="ECO:0000256" key="1">
    <source>
        <dbReference type="ARBA" id="ARBA00010641"/>
    </source>
</evidence>
<dbReference type="Pfam" id="PF04542">
    <property type="entry name" value="Sigma70_r2"/>
    <property type="match status" value="1"/>
</dbReference>
<organism evidence="7 8">
    <name type="scientific">Bordetella hinzii OH87 BAL007II</name>
    <dbReference type="NCBI Taxonomy" id="1331262"/>
    <lineage>
        <taxon>Bacteria</taxon>
        <taxon>Pseudomonadati</taxon>
        <taxon>Pseudomonadota</taxon>
        <taxon>Betaproteobacteria</taxon>
        <taxon>Burkholderiales</taxon>
        <taxon>Alcaligenaceae</taxon>
        <taxon>Bordetella</taxon>
    </lineage>
</organism>
<dbReference type="InterPro" id="IPR036388">
    <property type="entry name" value="WH-like_DNA-bd_sf"/>
</dbReference>
<evidence type="ECO:0000313" key="7">
    <source>
        <dbReference type="EMBL" id="KCB24790.1"/>
    </source>
</evidence>
<proteinExistence type="inferred from homology"/>
<feature type="domain" description="RNA polymerase sigma-70 region 2" evidence="5">
    <location>
        <begin position="32"/>
        <end position="94"/>
    </location>
</feature>
<dbReference type="Gene3D" id="1.10.10.10">
    <property type="entry name" value="Winged helix-like DNA-binding domain superfamily/Winged helix DNA-binding domain"/>
    <property type="match status" value="1"/>
</dbReference>
<dbReference type="SUPFAM" id="SSF88659">
    <property type="entry name" value="Sigma3 and sigma4 domains of RNA polymerase sigma factors"/>
    <property type="match status" value="1"/>
</dbReference>
<dbReference type="InterPro" id="IPR007627">
    <property type="entry name" value="RNA_pol_sigma70_r2"/>
</dbReference>
<dbReference type="NCBIfam" id="TIGR02937">
    <property type="entry name" value="sigma70-ECF"/>
    <property type="match status" value="1"/>
</dbReference>